<feature type="transmembrane region" description="Helical" evidence="1">
    <location>
        <begin position="44"/>
        <end position="63"/>
    </location>
</feature>
<reference evidence="2 3" key="1">
    <citation type="submission" date="2023-02" db="EMBL/GenBank/DDBJ databases">
        <title>Genome sequence of Lentisphaera profundi SAORIC-696.</title>
        <authorList>
            <person name="Kim e."/>
            <person name="Cho J.-C."/>
            <person name="Choi A."/>
            <person name="Kang I."/>
        </authorList>
    </citation>
    <scope>NUCLEOTIDE SEQUENCE [LARGE SCALE GENOMIC DNA]</scope>
    <source>
        <strain evidence="2 3">SAORIC-696</strain>
    </source>
</reference>
<keyword evidence="1" id="KW-0472">Membrane</keyword>
<keyword evidence="1" id="KW-1133">Transmembrane helix</keyword>
<feature type="transmembrane region" description="Helical" evidence="1">
    <location>
        <begin position="124"/>
        <end position="142"/>
    </location>
</feature>
<evidence type="ECO:0000313" key="2">
    <source>
        <dbReference type="EMBL" id="WDE98498.1"/>
    </source>
</evidence>
<feature type="transmembrane region" description="Helical" evidence="1">
    <location>
        <begin position="12"/>
        <end position="32"/>
    </location>
</feature>
<feature type="transmembrane region" description="Helical" evidence="1">
    <location>
        <begin position="96"/>
        <end position="112"/>
    </location>
</feature>
<dbReference type="Proteomes" id="UP001214250">
    <property type="component" value="Chromosome 2"/>
</dbReference>
<accession>A0ABY7VZ10</accession>
<organism evidence="2 3">
    <name type="scientific">Lentisphaera profundi</name>
    <dbReference type="NCBI Taxonomy" id="1658616"/>
    <lineage>
        <taxon>Bacteria</taxon>
        <taxon>Pseudomonadati</taxon>
        <taxon>Lentisphaerota</taxon>
        <taxon>Lentisphaeria</taxon>
        <taxon>Lentisphaerales</taxon>
        <taxon>Lentisphaeraceae</taxon>
        <taxon>Lentisphaera</taxon>
    </lineage>
</organism>
<evidence type="ECO:0000256" key="1">
    <source>
        <dbReference type="SAM" id="Phobius"/>
    </source>
</evidence>
<proteinExistence type="predicted"/>
<sequence length="246" mass="28342">MKQANKEMTICLVVGLTLGLIAFFTPFTRFIFSPLTTLVHELGHAFFGWIYGYPSIPAFDFTYGGGVTMGMQRKIEITYVTYGILLYGLYYLRQNIIPLICNIVFLILFIFTSRNEWADIMRIYMGHGTELLIAAIFLYRGFSGSQTVNGIERSLYFSCAFFIFAQNIDFAYQLQNNSEFLADYMQGKGDITHDFHALCLDHFYKKQIKDVAFFHYFSVFFAAVIGIGFAALRAYLLDNEFDEEEE</sequence>
<protein>
    <recommendedName>
        <fullName evidence="4">Peptidase M50 domain-containing protein</fullName>
    </recommendedName>
</protein>
<gene>
    <name evidence="2" type="ORF">PQO03_11660</name>
</gene>
<dbReference type="RefSeq" id="WP_274153369.1">
    <property type="nucleotide sequence ID" value="NZ_CP117812.1"/>
</dbReference>
<keyword evidence="3" id="KW-1185">Reference proteome</keyword>
<keyword evidence="1" id="KW-0812">Transmembrane</keyword>
<feature type="transmembrane region" description="Helical" evidence="1">
    <location>
        <begin position="213"/>
        <end position="236"/>
    </location>
</feature>
<evidence type="ECO:0000313" key="3">
    <source>
        <dbReference type="Proteomes" id="UP001214250"/>
    </source>
</evidence>
<dbReference type="EMBL" id="CP117812">
    <property type="protein sequence ID" value="WDE98498.1"/>
    <property type="molecule type" value="Genomic_DNA"/>
</dbReference>
<evidence type="ECO:0008006" key="4">
    <source>
        <dbReference type="Google" id="ProtNLM"/>
    </source>
</evidence>
<name>A0ABY7VZ10_9BACT</name>